<dbReference type="PANTHER" id="PTHR21600:SF44">
    <property type="entry name" value="RIBOSOMAL LARGE SUBUNIT PSEUDOURIDINE SYNTHASE D"/>
    <property type="match status" value="1"/>
</dbReference>
<evidence type="ECO:0000256" key="6">
    <source>
        <dbReference type="RuleBase" id="RU362028"/>
    </source>
</evidence>
<dbReference type="RefSeq" id="WP_111490765.1">
    <property type="nucleotide sequence ID" value="NZ_CP031264.1"/>
</dbReference>
<evidence type="ECO:0000256" key="4">
    <source>
        <dbReference type="PIRSR" id="PIRSR606225-1"/>
    </source>
</evidence>
<dbReference type="InterPro" id="IPR050188">
    <property type="entry name" value="RluA_PseudoU_synthase"/>
</dbReference>
<dbReference type="Gene3D" id="3.30.2350.10">
    <property type="entry name" value="Pseudouridine synthase"/>
    <property type="match status" value="1"/>
</dbReference>
<dbReference type="PROSITE" id="PS50889">
    <property type="entry name" value="S4"/>
    <property type="match status" value="1"/>
</dbReference>
<dbReference type="Pfam" id="PF01479">
    <property type="entry name" value="S4"/>
    <property type="match status" value="1"/>
</dbReference>
<comment type="similarity">
    <text evidence="2 6">Belongs to the pseudouridine synthase RluA family.</text>
</comment>
<dbReference type="AlphaFoldDB" id="A0A345STL8"/>
<dbReference type="SMART" id="SM00363">
    <property type="entry name" value="S4"/>
    <property type="match status" value="1"/>
</dbReference>
<dbReference type="Pfam" id="PF00849">
    <property type="entry name" value="PseudoU_synth_2"/>
    <property type="match status" value="1"/>
</dbReference>
<dbReference type="InterPro" id="IPR006145">
    <property type="entry name" value="PsdUridine_synth_RsuA/RluA"/>
</dbReference>
<dbReference type="PROSITE" id="PS01129">
    <property type="entry name" value="PSI_RLU"/>
    <property type="match status" value="1"/>
</dbReference>
<dbReference type="InterPro" id="IPR006224">
    <property type="entry name" value="PsdUridine_synth_RluA-like_CS"/>
</dbReference>
<dbReference type="PANTHER" id="PTHR21600">
    <property type="entry name" value="MITOCHONDRIAL RNA PSEUDOURIDINE SYNTHASE"/>
    <property type="match status" value="1"/>
</dbReference>
<proteinExistence type="inferred from homology"/>
<evidence type="ECO:0000256" key="1">
    <source>
        <dbReference type="ARBA" id="ARBA00000073"/>
    </source>
</evidence>
<keyword evidence="3 6" id="KW-0413">Isomerase</keyword>
<dbReference type="CDD" id="cd00165">
    <property type="entry name" value="S4"/>
    <property type="match status" value="1"/>
</dbReference>
<dbReference type="Gene3D" id="3.10.290.10">
    <property type="entry name" value="RNA-binding S4 domain"/>
    <property type="match status" value="1"/>
</dbReference>
<name>A0A345STL8_9ACTN</name>
<feature type="domain" description="RNA-binding S4" evidence="7">
    <location>
        <begin position="19"/>
        <end position="77"/>
    </location>
</feature>
<dbReference type="InterPro" id="IPR036986">
    <property type="entry name" value="S4_RNA-bd_sf"/>
</dbReference>
<dbReference type="EC" id="5.4.99.-" evidence="6"/>
<dbReference type="EMBL" id="CP031264">
    <property type="protein sequence ID" value="AXI77073.1"/>
    <property type="molecule type" value="Genomic_DNA"/>
</dbReference>
<dbReference type="OrthoDB" id="9807829at2"/>
<dbReference type="SUPFAM" id="SSF55120">
    <property type="entry name" value="Pseudouridine synthase"/>
    <property type="match status" value="1"/>
</dbReference>
<comment type="catalytic activity">
    <reaction evidence="1 6">
        <text>a uridine in RNA = a pseudouridine in RNA</text>
        <dbReference type="Rhea" id="RHEA:48348"/>
        <dbReference type="Rhea" id="RHEA-COMP:12068"/>
        <dbReference type="Rhea" id="RHEA-COMP:12069"/>
        <dbReference type="ChEBI" id="CHEBI:65314"/>
        <dbReference type="ChEBI" id="CHEBI:65315"/>
    </reaction>
</comment>
<keyword evidence="9" id="KW-1185">Reference proteome</keyword>
<keyword evidence="5" id="KW-0694">RNA-binding</keyword>
<feature type="active site" evidence="4">
    <location>
        <position position="143"/>
    </location>
</feature>
<dbReference type="GO" id="GO:0120159">
    <property type="term" value="F:rRNA pseudouridine synthase activity"/>
    <property type="evidence" value="ECO:0007669"/>
    <property type="project" value="UniProtKB-ARBA"/>
</dbReference>
<accession>A0A345STL8</accession>
<evidence type="ECO:0000313" key="8">
    <source>
        <dbReference type="EMBL" id="AXI77073.1"/>
    </source>
</evidence>
<dbReference type="SUPFAM" id="SSF55174">
    <property type="entry name" value="Alpha-L RNA-binding motif"/>
    <property type="match status" value="1"/>
</dbReference>
<reference evidence="9" key="1">
    <citation type="submission" date="2018-07" db="EMBL/GenBank/DDBJ databases">
        <title>Streptacidiphilus bronchialis DSM 106435 chromosome.</title>
        <authorList>
            <person name="Batra D."/>
            <person name="Gulvik C.A."/>
        </authorList>
    </citation>
    <scope>NUCLEOTIDE SEQUENCE [LARGE SCALE GENOMIC DNA]</scope>
    <source>
        <strain evidence="9">DSM 106435</strain>
    </source>
</reference>
<dbReference type="GO" id="GO:0003723">
    <property type="term" value="F:RNA binding"/>
    <property type="evidence" value="ECO:0007669"/>
    <property type="project" value="UniProtKB-KW"/>
</dbReference>
<evidence type="ECO:0000313" key="9">
    <source>
        <dbReference type="Proteomes" id="UP000249340"/>
    </source>
</evidence>
<evidence type="ECO:0000259" key="7">
    <source>
        <dbReference type="SMART" id="SM00363"/>
    </source>
</evidence>
<organism evidence="8 9">
    <name type="scientific">Peterkaempfera bronchialis</name>
    <dbReference type="NCBI Taxonomy" id="2126346"/>
    <lineage>
        <taxon>Bacteria</taxon>
        <taxon>Bacillati</taxon>
        <taxon>Actinomycetota</taxon>
        <taxon>Actinomycetes</taxon>
        <taxon>Kitasatosporales</taxon>
        <taxon>Streptomycetaceae</taxon>
        <taxon>Peterkaempfera</taxon>
    </lineage>
</organism>
<dbReference type="KEGG" id="stri:C7M71_006040"/>
<protein>
    <recommendedName>
        <fullName evidence="6">Pseudouridine synthase</fullName>
        <ecNumber evidence="6">5.4.99.-</ecNumber>
    </recommendedName>
</protein>
<evidence type="ECO:0000256" key="5">
    <source>
        <dbReference type="PROSITE-ProRule" id="PRU00182"/>
    </source>
</evidence>
<comment type="function">
    <text evidence="6">Responsible for synthesis of pseudouridine from uracil.</text>
</comment>
<sequence>MSTAAQIRTLPVPDGLEGERLDAALARMFGFSRTKAAELAADGKVRVDGATAGKSDRVMAGAWLEVEIPAPAAPVQIVAEPVDGMRIVHEDDHVLVVDKPVGVAAHPSPGWTGPTVIGGLAAAGYRISTSGAAERQGIVHRLDVGTSGLMVVAKSELAYSLLKQQFRERTVDKRYHTLVQGHPDPMHGTVDAPIDRHPTADWKWAVVASGKPSVTHYDLIEAFRAASLLDIKLETGRTHQIRVHMSALRHPCVGDLTYGADPTLAKRLRLTRQWLHAVHLGFEHPSDGQWVEFDSEYPEDLAKALDIIASES</sequence>
<evidence type="ECO:0000256" key="3">
    <source>
        <dbReference type="ARBA" id="ARBA00023235"/>
    </source>
</evidence>
<dbReference type="InterPro" id="IPR002942">
    <property type="entry name" value="S4_RNA-bd"/>
</dbReference>
<dbReference type="InterPro" id="IPR020103">
    <property type="entry name" value="PsdUridine_synth_cat_dom_sf"/>
</dbReference>
<dbReference type="GO" id="GO:0000455">
    <property type="term" value="P:enzyme-directed rRNA pseudouridine synthesis"/>
    <property type="evidence" value="ECO:0007669"/>
    <property type="project" value="UniProtKB-ARBA"/>
</dbReference>
<evidence type="ECO:0000256" key="2">
    <source>
        <dbReference type="ARBA" id="ARBA00010876"/>
    </source>
</evidence>
<dbReference type="CDD" id="cd02869">
    <property type="entry name" value="PseudoU_synth_RluA_like"/>
    <property type="match status" value="1"/>
</dbReference>
<dbReference type="Proteomes" id="UP000249340">
    <property type="component" value="Chromosome"/>
</dbReference>
<gene>
    <name evidence="8" type="ORF">C7M71_006040</name>
</gene>
<dbReference type="InterPro" id="IPR006225">
    <property type="entry name" value="PsdUridine_synth_RluC/D"/>
</dbReference>
<dbReference type="NCBIfam" id="TIGR00005">
    <property type="entry name" value="rluA_subfam"/>
    <property type="match status" value="1"/>
</dbReference>